<gene>
    <name evidence="8" type="ORF">AVDCRST_MAG30-2288</name>
</gene>
<dbReference type="InterPro" id="IPR001078">
    <property type="entry name" value="2-oxoacid_DH_actylTfrase"/>
</dbReference>
<feature type="compositionally biased region" description="Basic and acidic residues" evidence="5">
    <location>
        <begin position="212"/>
        <end position="231"/>
    </location>
</feature>
<dbReference type="PANTHER" id="PTHR23151">
    <property type="entry name" value="DIHYDROLIPOAMIDE ACETYL/SUCCINYL-TRANSFERASE-RELATED"/>
    <property type="match status" value="1"/>
</dbReference>
<dbReference type="PANTHER" id="PTHR23151:SF90">
    <property type="entry name" value="DIHYDROLIPOYLLYSINE-RESIDUE ACETYLTRANSFERASE COMPONENT OF PYRUVATE DEHYDROGENASE COMPLEX, MITOCHONDRIAL-RELATED"/>
    <property type="match status" value="1"/>
</dbReference>
<evidence type="ECO:0000313" key="8">
    <source>
        <dbReference type="EMBL" id="CAA9507518.1"/>
    </source>
</evidence>
<feature type="region of interest" description="Disordered" evidence="5">
    <location>
        <begin position="60"/>
        <end position="162"/>
    </location>
</feature>
<dbReference type="SUPFAM" id="SSF52777">
    <property type="entry name" value="CoA-dependent acyltransferases"/>
    <property type="match status" value="1"/>
</dbReference>
<comment type="similarity">
    <text evidence="2 4">Belongs to the 2-oxoacid dehydrogenase family.</text>
</comment>
<dbReference type="SUPFAM" id="SSF51230">
    <property type="entry name" value="Single hybrid motif"/>
    <property type="match status" value="1"/>
</dbReference>
<evidence type="ECO:0000256" key="1">
    <source>
        <dbReference type="ARBA" id="ARBA00001938"/>
    </source>
</evidence>
<dbReference type="Gene3D" id="3.30.559.10">
    <property type="entry name" value="Chloramphenicol acetyltransferase-like domain"/>
    <property type="match status" value="1"/>
</dbReference>
<keyword evidence="3 4" id="KW-0450">Lipoyl</keyword>
<feature type="region of interest" description="Disordered" evidence="5">
    <location>
        <begin position="192"/>
        <end position="250"/>
    </location>
</feature>
<name>A0A6J4SX29_9ACTN</name>
<dbReference type="GO" id="GO:0045254">
    <property type="term" value="C:pyruvate dehydrogenase complex"/>
    <property type="evidence" value="ECO:0007669"/>
    <property type="project" value="InterPro"/>
</dbReference>
<dbReference type="Pfam" id="PF00364">
    <property type="entry name" value="Biotin_lipoyl"/>
    <property type="match status" value="1"/>
</dbReference>
<dbReference type="EC" id="2.3.1.-" evidence="4"/>
<keyword evidence="4 8" id="KW-0012">Acyltransferase</keyword>
<evidence type="ECO:0000256" key="4">
    <source>
        <dbReference type="RuleBase" id="RU003423"/>
    </source>
</evidence>
<evidence type="ECO:0000256" key="3">
    <source>
        <dbReference type="ARBA" id="ARBA00022823"/>
    </source>
</evidence>
<dbReference type="InterPro" id="IPR011053">
    <property type="entry name" value="Single_hybrid_motif"/>
</dbReference>
<feature type="compositionally biased region" description="Low complexity" evidence="5">
    <location>
        <begin position="199"/>
        <end position="211"/>
    </location>
</feature>
<evidence type="ECO:0000256" key="5">
    <source>
        <dbReference type="SAM" id="MobiDB-lite"/>
    </source>
</evidence>
<feature type="domain" description="Lipoyl-binding" evidence="6">
    <location>
        <begin position="1"/>
        <end position="75"/>
    </location>
</feature>
<organism evidence="8">
    <name type="scientific">uncultured Solirubrobacteraceae bacterium</name>
    <dbReference type="NCBI Taxonomy" id="1162706"/>
    <lineage>
        <taxon>Bacteria</taxon>
        <taxon>Bacillati</taxon>
        <taxon>Actinomycetota</taxon>
        <taxon>Thermoleophilia</taxon>
        <taxon>Solirubrobacterales</taxon>
        <taxon>Solirubrobacteraceae</taxon>
        <taxon>environmental samples</taxon>
    </lineage>
</organism>
<dbReference type="AlphaFoldDB" id="A0A6J4SX29"/>
<dbReference type="PROSITE" id="PS50968">
    <property type="entry name" value="BIOTINYL_LIPOYL"/>
    <property type="match status" value="1"/>
</dbReference>
<dbReference type="GO" id="GO:0016746">
    <property type="term" value="F:acyltransferase activity"/>
    <property type="evidence" value="ECO:0007669"/>
    <property type="project" value="UniProtKB-KW"/>
</dbReference>
<keyword evidence="8" id="KW-0670">Pyruvate</keyword>
<evidence type="ECO:0000256" key="2">
    <source>
        <dbReference type="ARBA" id="ARBA00007317"/>
    </source>
</evidence>
<dbReference type="Gene3D" id="2.40.50.100">
    <property type="match status" value="1"/>
</dbReference>
<evidence type="ECO:0000259" key="6">
    <source>
        <dbReference type="PROSITE" id="PS50968"/>
    </source>
</evidence>
<dbReference type="InterPro" id="IPR000089">
    <property type="entry name" value="Biotin_lipoyl"/>
</dbReference>
<evidence type="ECO:0000259" key="7">
    <source>
        <dbReference type="PROSITE" id="PS51826"/>
    </source>
</evidence>
<keyword evidence="4 8" id="KW-0808">Transferase</keyword>
<feature type="compositionally biased region" description="Acidic residues" evidence="5">
    <location>
        <begin position="84"/>
        <end position="133"/>
    </location>
</feature>
<dbReference type="GO" id="GO:0006086">
    <property type="term" value="P:pyruvate decarboxylation to acetyl-CoA"/>
    <property type="evidence" value="ECO:0007669"/>
    <property type="project" value="InterPro"/>
</dbReference>
<dbReference type="InterPro" id="IPR045257">
    <property type="entry name" value="E2/Pdx1"/>
</dbReference>
<accession>A0A6J4SX29</accession>
<dbReference type="CDD" id="cd06849">
    <property type="entry name" value="lipoyl_domain"/>
    <property type="match status" value="1"/>
</dbReference>
<dbReference type="PROSITE" id="PS51826">
    <property type="entry name" value="PSBD"/>
    <property type="match status" value="1"/>
</dbReference>
<dbReference type="Pfam" id="PF00198">
    <property type="entry name" value="2-oxoacid_dh"/>
    <property type="match status" value="1"/>
</dbReference>
<dbReference type="InterPro" id="IPR004167">
    <property type="entry name" value="PSBD"/>
</dbReference>
<dbReference type="Pfam" id="PF02817">
    <property type="entry name" value="E3_binding"/>
    <property type="match status" value="1"/>
</dbReference>
<protein>
    <recommendedName>
        <fullName evidence="4">Dihydrolipoamide acetyltransferase component of pyruvate dehydrogenase complex</fullName>
        <ecNumber evidence="4">2.3.1.-</ecNumber>
    </recommendedName>
</protein>
<sequence>MADVAMPRLSDSMEEGTILKWLKSDGDEVTRGEELVEIETDKANMTYEADSDGTLSIVAKEGDTLPVGETIARIGEGGGGEAEGGGEEPAAEPEQAEPEQAEPEQAEPEAEPEPEPDAEEAPAEEAPEPEPEPESAPQPVASGDEGGGGGENGRVKASPVAKRMAREMGLELSGVTGTGPGGRIVKADVEAAAKGGGAQAAPKEAEAAAPAAKEEPAPAKAEEKPEPKKDVPPAPVPASAGTGTAKGDVTHEELTRLQQVVARRMAESKATAPEFVLNIEVEMDTAVELRKQLKEMAISSDRPAPSFNDMVIKACALALREFPRANGAYRDGRFELYSRINVGMAVAGQDALVVPTIYDADRKSLGEIARDARTLAERVRAGAVTPPELSGGTFTVSNLGMFGIKSFTAVINPPQSAILAVGAMTERAVVREGELTTRHIMDLTLACDHRILYGADAAQFLGRIRELLEQPLAMAL</sequence>
<dbReference type="InterPro" id="IPR023213">
    <property type="entry name" value="CAT-like_dom_sf"/>
</dbReference>
<dbReference type="InterPro" id="IPR036625">
    <property type="entry name" value="E3-bd_dom_sf"/>
</dbReference>
<reference evidence="8" key="1">
    <citation type="submission" date="2020-02" db="EMBL/GenBank/DDBJ databases">
        <authorList>
            <person name="Meier V. D."/>
        </authorList>
    </citation>
    <scope>NUCLEOTIDE SEQUENCE</scope>
    <source>
        <strain evidence="8">AVDCRST_MAG30</strain>
    </source>
</reference>
<dbReference type="SUPFAM" id="SSF47005">
    <property type="entry name" value="Peripheral subunit-binding domain of 2-oxo acid dehydrogenase complex"/>
    <property type="match status" value="1"/>
</dbReference>
<proteinExistence type="inferred from homology"/>
<comment type="cofactor">
    <cofactor evidence="1 4">
        <name>(R)-lipoate</name>
        <dbReference type="ChEBI" id="CHEBI:83088"/>
    </cofactor>
</comment>
<feature type="domain" description="Peripheral subunit-binding (PSBD)" evidence="7">
    <location>
        <begin position="156"/>
        <end position="193"/>
    </location>
</feature>
<dbReference type="EMBL" id="CADCVS010000300">
    <property type="protein sequence ID" value="CAA9507518.1"/>
    <property type="molecule type" value="Genomic_DNA"/>
</dbReference>
<dbReference type="Gene3D" id="4.10.320.10">
    <property type="entry name" value="E3-binding domain"/>
    <property type="match status" value="1"/>
</dbReference>